<comment type="caution">
    <text evidence="1">The sequence shown here is derived from an EMBL/GenBank/DDBJ whole genome shotgun (WGS) entry which is preliminary data.</text>
</comment>
<evidence type="ECO:0000313" key="2">
    <source>
        <dbReference type="Proteomes" id="UP001056120"/>
    </source>
</evidence>
<accession>A0ACB9J384</accession>
<keyword evidence="2" id="KW-1185">Reference proteome</keyword>
<organism evidence="1 2">
    <name type="scientific">Smallanthus sonchifolius</name>
    <dbReference type="NCBI Taxonomy" id="185202"/>
    <lineage>
        <taxon>Eukaryota</taxon>
        <taxon>Viridiplantae</taxon>
        <taxon>Streptophyta</taxon>
        <taxon>Embryophyta</taxon>
        <taxon>Tracheophyta</taxon>
        <taxon>Spermatophyta</taxon>
        <taxon>Magnoliopsida</taxon>
        <taxon>eudicotyledons</taxon>
        <taxon>Gunneridae</taxon>
        <taxon>Pentapetalae</taxon>
        <taxon>asterids</taxon>
        <taxon>campanulids</taxon>
        <taxon>Asterales</taxon>
        <taxon>Asteraceae</taxon>
        <taxon>Asteroideae</taxon>
        <taxon>Heliantheae alliance</taxon>
        <taxon>Millerieae</taxon>
        <taxon>Smallanthus</taxon>
    </lineage>
</organism>
<name>A0ACB9J384_9ASTR</name>
<sequence length="77" mass="8708">MMVSGSSLKTKKHDVGYVEKAAYDTCNTTSVELLSDFGPRASYLQKAKVYYVVCTLHCTNEVRVVRILATKLEVRYQ</sequence>
<reference evidence="1 2" key="2">
    <citation type="journal article" date="2022" name="Mol. Ecol. Resour.">
        <title>The genomes of chicory, endive, great burdock and yacon provide insights into Asteraceae paleo-polyploidization history and plant inulin production.</title>
        <authorList>
            <person name="Fan W."/>
            <person name="Wang S."/>
            <person name="Wang H."/>
            <person name="Wang A."/>
            <person name="Jiang F."/>
            <person name="Liu H."/>
            <person name="Zhao H."/>
            <person name="Xu D."/>
            <person name="Zhang Y."/>
        </authorList>
    </citation>
    <scope>NUCLEOTIDE SEQUENCE [LARGE SCALE GENOMIC DNA]</scope>
    <source>
        <strain evidence="2">cv. Yunnan</strain>
        <tissue evidence="1">Leaves</tissue>
    </source>
</reference>
<gene>
    <name evidence="1" type="ORF">L1987_14217</name>
</gene>
<reference evidence="2" key="1">
    <citation type="journal article" date="2022" name="Mol. Ecol. Resour.">
        <title>The genomes of chicory, endive, great burdock and yacon provide insights into Asteraceae palaeo-polyploidization history and plant inulin production.</title>
        <authorList>
            <person name="Fan W."/>
            <person name="Wang S."/>
            <person name="Wang H."/>
            <person name="Wang A."/>
            <person name="Jiang F."/>
            <person name="Liu H."/>
            <person name="Zhao H."/>
            <person name="Xu D."/>
            <person name="Zhang Y."/>
        </authorList>
    </citation>
    <scope>NUCLEOTIDE SEQUENCE [LARGE SCALE GENOMIC DNA]</scope>
    <source>
        <strain evidence="2">cv. Yunnan</strain>
    </source>
</reference>
<evidence type="ECO:0000313" key="1">
    <source>
        <dbReference type="EMBL" id="KAI3814577.1"/>
    </source>
</evidence>
<dbReference type="Proteomes" id="UP001056120">
    <property type="component" value="Linkage Group LG05"/>
</dbReference>
<protein>
    <submittedName>
        <fullName evidence="1">Uncharacterized protein</fullName>
    </submittedName>
</protein>
<dbReference type="EMBL" id="CM042022">
    <property type="protein sequence ID" value="KAI3814577.1"/>
    <property type="molecule type" value="Genomic_DNA"/>
</dbReference>
<proteinExistence type="predicted"/>